<feature type="compositionally biased region" description="Pro residues" evidence="3">
    <location>
        <begin position="647"/>
        <end position="659"/>
    </location>
</feature>
<dbReference type="SUPFAM" id="SSF57424">
    <property type="entry name" value="LDL receptor-like module"/>
    <property type="match status" value="1"/>
</dbReference>
<dbReference type="Pfam" id="PF00431">
    <property type="entry name" value="CUB"/>
    <property type="match status" value="1"/>
</dbReference>
<dbReference type="PANTHER" id="PTHR24652">
    <property type="entry name" value="LOW-DENSITY LIPOPROTEIN RECEPTOR CLASS A DOMAIN-CONTAINING PROTEIN 2"/>
    <property type="match status" value="1"/>
</dbReference>
<accession>A0A914PQZ3</accession>
<evidence type="ECO:0000259" key="5">
    <source>
        <dbReference type="SMART" id="SM00042"/>
    </source>
</evidence>
<evidence type="ECO:0000313" key="7">
    <source>
        <dbReference type="WBParaSite" id="PDA_v2.g21016.t1"/>
    </source>
</evidence>
<dbReference type="CDD" id="cd00112">
    <property type="entry name" value="LDLa"/>
    <property type="match status" value="1"/>
</dbReference>
<protein>
    <submittedName>
        <fullName evidence="7">CUB domain-containing protein</fullName>
    </submittedName>
</protein>
<feature type="transmembrane region" description="Helical" evidence="4">
    <location>
        <begin position="453"/>
        <end position="478"/>
    </location>
</feature>
<evidence type="ECO:0000256" key="1">
    <source>
        <dbReference type="ARBA" id="ARBA00023157"/>
    </source>
</evidence>
<feature type="compositionally biased region" description="Basic and acidic residues" evidence="3">
    <location>
        <begin position="706"/>
        <end position="720"/>
    </location>
</feature>
<dbReference type="SUPFAM" id="SSF49854">
    <property type="entry name" value="Spermadhesin, CUB domain"/>
    <property type="match status" value="1"/>
</dbReference>
<dbReference type="PROSITE" id="PS50068">
    <property type="entry name" value="LDLRA_2"/>
    <property type="match status" value="1"/>
</dbReference>
<evidence type="ECO:0000313" key="6">
    <source>
        <dbReference type="Proteomes" id="UP000887578"/>
    </source>
</evidence>
<keyword evidence="6" id="KW-1185">Reference proteome</keyword>
<name>A0A914PQZ3_9BILA</name>
<evidence type="ECO:0000256" key="3">
    <source>
        <dbReference type="SAM" id="MobiDB-lite"/>
    </source>
</evidence>
<feature type="compositionally biased region" description="Pro residues" evidence="3">
    <location>
        <begin position="588"/>
        <end position="604"/>
    </location>
</feature>
<dbReference type="Pfam" id="PF00057">
    <property type="entry name" value="Ldl_recept_a"/>
    <property type="match status" value="1"/>
</dbReference>
<feature type="compositionally biased region" description="Low complexity" evidence="3">
    <location>
        <begin position="660"/>
        <end position="686"/>
    </location>
</feature>
<dbReference type="Gene3D" id="2.60.120.290">
    <property type="entry name" value="Spermadhesin, CUB domain"/>
    <property type="match status" value="1"/>
</dbReference>
<keyword evidence="4" id="KW-1133">Transmembrane helix</keyword>
<keyword evidence="4" id="KW-0472">Membrane</keyword>
<feature type="region of interest" description="Disordered" evidence="3">
    <location>
        <begin position="548"/>
        <end position="569"/>
    </location>
</feature>
<evidence type="ECO:0000256" key="4">
    <source>
        <dbReference type="SAM" id="Phobius"/>
    </source>
</evidence>
<dbReference type="CDD" id="cd00041">
    <property type="entry name" value="CUB"/>
    <property type="match status" value="1"/>
</dbReference>
<dbReference type="SMART" id="SM00192">
    <property type="entry name" value="LDLa"/>
    <property type="match status" value="1"/>
</dbReference>
<dbReference type="InterPro" id="IPR035914">
    <property type="entry name" value="Sperma_CUB_dom_sf"/>
</dbReference>
<dbReference type="InterPro" id="IPR036055">
    <property type="entry name" value="LDL_receptor-like_sf"/>
</dbReference>
<sequence>MDYPTEDYTLVPIYCSIKLEACASCNIEIEFEPPSWHFSEFEIDKISKCDEPNLLDKACFDIEIIEERAEQTIPYLATLSGISDVYSRTSIWSIPNRRKIKTSGNSALIVVALRNIESNLQLLNYLNALFPMNVVVYDNTEIIYGQPSDLLVNQSSIGFIESTRYPEAYPRSIVKNYTIINENKSGFIRLTFDDFHVHFQSELKIIDSDGTELFNTRNEYRRPPALMSRSNKLTIIFTGHDFTQLVGFRARYEFVESLNWPDKPTRRNCDDFLESYGGQITLDSQKTLLNKNIDCIWLIGRFPALSRTFDKIYLKVQEFQLKGVGLRLEVRRGPSSTAERVLMLFDEQLPTQLERKQPLEGLITEDHLQPAFYVRLRGYLTINTGLSIVYTQFYRWATALCPGGDGEFHCDNSKCIKSSLQCDGYDHCGDASDEICHLPDIQYEPPKIDVGGILTLVIGAAGIIVLMLTMLAILSKLYRHGYFGRRRGGRGVAENGGGGIATTSASAMAQEAFCNELAPTIQTIGERRFYILPENQLNIIEAPPTYDSALKHPRVPDNGNQDRQQNRRSRSAMAYVYTNEGYHRSPDDIPPSLSPPPFESPEPPMTSALSPCQQRHHKRITSPPPPPHLSSSRSHSNPPHLSSSQEQPPPYPSTSPPPSTRTSTPLPSHDPTSSSPRTKTPPSSRSAHANPSIRSPVPPEVFSRPETSRSARSGDDESWV</sequence>
<dbReference type="Proteomes" id="UP000887578">
    <property type="component" value="Unplaced"/>
</dbReference>
<proteinExistence type="predicted"/>
<keyword evidence="1 2" id="KW-1015">Disulfide bond</keyword>
<dbReference type="Gene3D" id="4.10.400.10">
    <property type="entry name" value="Low-density Lipoprotein Receptor"/>
    <property type="match status" value="1"/>
</dbReference>
<feature type="domain" description="CUB" evidence="5">
    <location>
        <begin position="147"/>
        <end position="255"/>
    </location>
</feature>
<reference evidence="7" key="1">
    <citation type="submission" date="2022-11" db="UniProtKB">
        <authorList>
            <consortium name="WormBaseParasite"/>
        </authorList>
    </citation>
    <scope>IDENTIFICATION</scope>
</reference>
<organism evidence="6 7">
    <name type="scientific">Panagrolaimus davidi</name>
    <dbReference type="NCBI Taxonomy" id="227884"/>
    <lineage>
        <taxon>Eukaryota</taxon>
        <taxon>Metazoa</taxon>
        <taxon>Ecdysozoa</taxon>
        <taxon>Nematoda</taxon>
        <taxon>Chromadorea</taxon>
        <taxon>Rhabditida</taxon>
        <taxon>Tylenchina</taxon>
        <taxon>Panagrolaimomorpha</taxon>
        <taxon>Panagrolaimoidea</taxon>
        <taxon>Panagrolaimidae</taxon>
        <taxon>Panagrolaimus</taxon>
    </lineage>
</organism>
<dbReference type="SMART" id="SM00042">
    <property type="entry name" value="CUB"/>
    <property type="match status" value="1"/>
</dbReference>
<keyword evidence="4" id="KW-0812">Transmembrane</keyword>
<dbReference type="WBParaSite" id="PDA_v2.g21016.t1">
    <property type="protein sequence ID" value="PDA_v2.g21016.t1"/>
    <property type="gene ID" value="PDA_v2.g21016"/>
</dbReference>
<dbReference type="InterPro" id="IPR002172">
    <property type="entry name" value="LDrepeatLR_classA_rpt"/>
</dbReference>
<dbReference type="InterPro" id="IPR000859">
    <property type="entry name" value="CUB_dom"/>
</dbReference>
<feature type="region of interest" description="Disordered" evidence="3">
    <location>
        <begin position="581"/>
        <end position="720"/>
    </location>
</feature>
<feature type="disulfide bond" evidence="2">
    <location>
        <begin position="410"/>
        <end position="428"/>
    </location>
</feature>
<evidence type="ECO:0000256" key="2">
    <source>
        <dbReference type="PROSITE-ProRule" id="PRU00124"/>
    </source>
</evidence>
<feature type="compositionally biased region" description="Low complexity" evidence="3">
    <location>
        <begin position="629"/>
        <end position="646"/>
    </location>
</feature>
<comment type="caution">
    <text evidence="2">Lacks conserved residue(s) required for the propagation of feature annotation.</text>
</comment>
<dbReference type="AlphaFoldDB" id="A0A914PQZ3"/>
<dbReference type="InterPro" id="IPR042333">
    <property type="entry name" value="LRAD2/Mig-13-like"/>
</dbReference>